<dbReference type="PANTHER" id="PTHR43643">
    <property type="entry name" value="HISTIDINOL-PHOSPHATE AMINOTRANSFERASE 2"/>
    <property type="match status" value="1"/>
</dbReference>
<keyword evidence="6" id="KW-0663">Pyridoxal phosphate</keyword>
<dbReference type="GO" id="GO:0004400">
    <property type="term" value="F:histidinol-phosphate transaminase activity"/>
    <property type="evidence" value="ECO:0007669"/>
    <property type="project" value="UniProtKB-EC"/>
</dbReference>
<comment type="pathway">
    <text evidence="1">Amino-acid biosynthesis; L-histidine biosynthesis; L-histidine from 5-phospho-alpha-D-ribose 1-diphosphate: step 7/9.</text>
</comment>
<evidence type="ECO:0000256" key="7">
    <source>
        <dbReference type="ARBA" id="ARBA00023102"/>
    </source>
</evidence>
<dbReference type="InterPro" id="IPR050106">
    <property type="entry name" value="HistidinolP_aminotransfase"/>
</dbReference>
<dbReference type="GO" id="GO:0030170">
    <property type="term" value="F:pyridoxal phosphate binding"/>
    <property type="evidence" value="ECO:0007669"/>
    <property type="project" value="InterPro"/>
</dbReference>
<organism evidence="11 12">
    <name type="scientific">Stygiolobus caldivivus</name>
    <dbReference type="NCBI Taxonomy" id="2824673"/>
    <lineage>
        <taxon>Archaea</taxon>
        <taxon>Thermoproteota</taxon>
        <taxon>Thermoprotei</taxon>
        <taxon>Sulfolobales</taxon>
        <taxon>Sulfolobaceae</taxon>
        <taxon>Stygiolobus</taxon>
    </lineage>
</organism>
<evidence type="ECO:0000256" key="5">
    <source>
        <dbReference type="ARBA" id="ARBA00022679"/>
    </source>
</evidence>
<evidence type="ECO:0000259" key="10">
    <source>
        <dbReference type="Pfam" id="PF00155"/>
    </source>
</evidence>
<dbReference type="PANTHER" id="PTHR43643:SF6">
    <property type="entry name" value="HISTIDINOL-PHOSPHATE AMINOTRANSFERASE"/>
    <property type="match status" value="1"/>
</dbReference>
<gene>
    <name evidence="11" type="ORF">KN1_20490</name>
</gene>
<dbReference type="GeneID" id="66163779"/>
<keyword evidence="4" id="KW-0028">Amino-acid biosynthesis</keyword>
<dbReference type="Pfam" id="PF00155">
    <property type="entry name" value="Aminotran_1_2"/>
    <property type="match status" value="1"/>
</dbReference>
<dbReference type="CDD" id="cd00609">
    <property type="entry name" value="AAT_like"/>
    <property type="match status" value="1"/>
</dbReference>
<name>A0A8D5U7Q6_9CREN</name>
<keyword evidence="7" id="KW-0368">Histidine biosynthesis</keyword>
<dbReference type="Gene3D" id="3.90.1150.10">
    <property type="entry name" value="Aspartate Aminotransferase, domain 1"/>
    <property type="match status" value="1"/>
</dbReference>
<dbReference type="PROSITE" id="PS00105">
    <property type="entry name" value="AA_TRANSFER_CLASS_1"/>
    <property type="match status" value="1"/>
</dbReference>
<comment type="cofactor">
    <cofactor evidence="9">
        <name>pyridoxal 5'-phosphate</name>
        <dbReference type="ChEBI" id="CHEBI:597326"/>
    </cofactor>
</comment>
<evidence type="ECO:0000256" key="1">
    <source>
        <dbReference type="ARBA" id="ARBA00005011"/>
    </source>
</evidence>
<dbReference type="InterPro" id="IPR004838">
    <property type="entry name" value="NHTrfase_class1_PyrdxlP-BS"/>
</dbReference>
<dbReference type="GO" id="GO:0000105">
    <property type="term" value="P:L-histidine biosynthetic process"/>
    <property type="evidence" value="ECO:0007669"/>
    <property type="project" value="UniProtKB-KW"/>
</dbReference>
<evidence type="ECO:0000256" key="2">
    <source>
        <dbReference type="ARBA" id="ARBA00007970"/>
    </source>
</evidence>
<dbReference type="EMBL" id="AP024597">
    <property type="protein sequence ID" value="BCU70752.1"/>
    <property type="molecule type" value="Genomic_DNA"/>
</dbReference>
<dbReference type="AlphaFoldDB" id="A0A8D5U7Q6"/>
<evidence type="ECO:0000256" key="9">
    <source>
        <dbReference type="RuleBase" id="RU000481"/>
    </source>
</evidence>
<dbReference type="RefSeq" id="WP_221287415.1">
    <property type="nucleotide sequence ID" value="NZ_AP024597.1"/>
</dbReference>
<keyword evidence="12" id="KW-1185">Reference proteome</keyword>
<dbReference type="KEGG" id="csty:KN1_20490"/>
<evidence type="ECO:0000256" key="3">
    <source>
        <dbReference type="ARBA" id="ARBA00022576"/>
    </source>
</evidence>
<accession>A0A8D5U7Q6</accession>
<dbReference type="EC" id="2.6.1.-" evidence="9"/>
<comment type="catalytic activity">
    <reaction evidence="8">
        <text>L-histidinol phosphate + 2-oxoglutarate = 3-(imidazol-4-yl)-2-oxopropyl phosphate + L-glutamate</text>
        <dbReference type="Rhea" id="RHEA:23744"/>
        <dbReference type="ChEBI" id="CHEBI:16810"/>
        <dbReference type="ChEBI" id="CHEBI:29985"/>
        <dbReference type="ChEBI" id="CHEBI:57766"/>
        <dbReference type="ChEBI" id="CHEBI:57980"/>
        <dbReference type="EC" id="2.6.1.9"/>
    </reaction>
</comment>
<evidence type="ECO:0000313" key="11">
    <source>
        <dbReference type="EMBL" id="BCU70752.1"/>
    </source>
</evidence>
<comment type="similarity">
    <text evidence="9">Belongs to the class-I pyridoxal-phosphate-dependent aminotransferase family.</text>
</comment>
<dbReference type="InterPro" id="IPR004839">
    <property type="entry name" value="Aminotransferase_I/II_large"/>
</dbReference>
<dbReference type="SUPFAM" id="SSF53383">
    <property type="entry name" value="PLP-dependent transferases"/>
    <property type="match status" value="1"/>
</dbReference>
<dbReference type="InterPro" id="IPR015424">
    <property type="entry name" value="PyrdxlP-dep_Trfase"/>
</dbReference>
<dbReference type="Proteomes" id="UP000825123">
    <property type="component" value="Chromosome"/>
</dbReference>
<proteinExistence type="inferred from homology"/>
<dbReference type="InterPro" id="IPR015421">
    <property type="entry name" value="PyrdxlP-dep_Trfase_major"/>
</dbReference>
<sequence length="324" mass="37326">MRHGGTRWGRGGPENIIDFSVNLNPLGVPDFIRELIEEAVRKEVYTYYPPVDDYRNIKELVAEIYGVDPELVGVFNGSSEAISLLPACSVPEPNFSEYKRLKSYFAKELEDRFEYHLPLDEMCVVTSNPVNPTGSAIKEEEIIEYLQRGNRLFLDESFIDLSTLENNFKLAEEFKNLTVISSFTKSLSVPGLRLGFSIGYLSRDLEKRAPPWRINSISYYVFSNIDSRELKKFLSLSRSYVKSLIDSFSSPFRWYRTTTSFVLVEFPIETSILNLRLRSLGYQIREPEGFIGLRKTHGRVAINNSTPYLLRLISEVLNSEKFYK</sequence>
<reference evidence="11 12" key="1">
    <citation type="submission" date="2021-04" db="EMBL/GenBank/DDBJ databases">
        <title>Complete genome sequence of Stygiolobus sp. KN-1.</title>
        <authorList>
            <person name="Nakamura K."/>
            <person name="Sakai H."/>
            <person name="Kurosawa N."/>
        </authorList>
    </citation>
    <scope>NUCLEOTIDE SEQUENCE [LARGE SCALE GENOMIC DNA]</scope>
    <source>
        <strain evidence="11 12">KN-1</strain>
    </source>
</reference>
<dbReference type="InterPro" id="IPR015422">
    <property type="entry name" value="PyrdxlP-dep_Trfase_small"/>
</dbReference>
<dbReference type="Gene3D" id="3.40.640.10">
    <property type="entry name" value="Type I PLP-dependent aspartate aminotransferase-like (Major domain)"/>
    <property type="match status" value="1"/>
</dbReference>
<feature type="domain" description="Aminotransferase class I/classII large" evidence="10">
    <location>
        <begin position="122"/>
        <end position="199"/>
    </location>
</feature>
<keyword evidence="3 9" id="KW-0032">Aminotransferase</keyword>
<evidence type="ECO:0000256" key="6">
    <source>
        <dbReference type="ARBA" id="ARBA00022898"/>
    </source>
</evidence>
<evidence type="ECO:0000256" key="4">
    <source>
        <dbReference type="ARBA" id="ARBA00022605"/>
    </source>
</evidence>
<evidence type="ECO:0000256" key="8">
    <source>
        <dbReference type="ARBA" id="ARBA00047481"/>
    </source>
</evidence>
<evidence type="ECO:0000313" key="12">
    <source>
        <dbReference type="Proteomes" id="UP000825123"/>
    </source>
</evidence>
<comment type="similarity">
    <text evidence="2">Belongs to the class-II pyridoxal-phosphate-dependent aminotransferase family. Histidinol-phosphate aminotransferase subfamily.</text>
</comment>
<keyword evidence="5 9" id="KW-0808">Transferase</keyword>
<protein>
    <recommendedName>
        <fullName evidence="9">Aminotransferase</fullName>
        <ecNumber evidence="9">2.6.1.-</ecNumber>
    </recommendedName>
</protein>